<dbReference type="Proteomes" id="UP000234412">
    <property type="component" value="Unassembled WGS sequence"/>
</dbReference>
<dbReference type="InterPro" id="IPR046348">
    <property type="entry name" value="SIS_dom_sf"/>
</dbReference>
<dbReference type="GO" id="GO:0016853">
    <property type="term" value="F:isomerase activity"/>
    <property type="evidence" value="ECO:0007669"/>
    <property type="project" value="UniProtKB-KW"/>
</dbReference>
<dbReference type="SUPFAM" id="SSF53697">
    <property type="entry name" value="SIS domain"/>
    <property type="match status" value="1"/>
</dbReference>
<dbReference type="InterPro" id="IPR050099">
    <property type="entry name" value="SIS_GmhA/DiaA_subfam"/>
</dbReference>
<proteinExistence type="predicted"/>
<dbReference type="AlphaFoldDB" id="A0A2N4YQU4"/>
<comment type="caution">
    <text evidence="2">The sequence shown here is derived from an EMBL/GenBank/DDBJ whole genome shotgun (WGS) entry which is preliminary data.</text>
</comment>
<dbReference type="InterPro" id="IPR001347">
    <property type="entry name" value="SIS_dom"/>
</dbReference>
<dbReference type="PROSITE" id="PS51464">
    <property type="entry name" value="SIS"/>
    <property type="match status" value="1"/>
</dbReference>
<protein>
    <submittedName>
        <fullName evidence="2">Phosphoheptose isomerase</fullName>
    </submittedName>
</protein>
<dbReference type="GO" id="GO:0097367">
    <property type="term" value="F:carbohydrate derivative binding"/>
    <property type="evidence" value="ECO:0007669"/>
    <property type="project" value="InterPro"/>
</dbReference>
<accession>A0A2N4YQU4</accession>
<dbReference type="InterPro" id="IPR035461">
    <property type="entry name" value="GmhA/DiaA"/>
</dbReference>
<feature type="domain" description="SIS" evidence="1">
    <location>
        <begin position="34"/>
        <end position="110"/>
    </location>
</feature>
<dbReference type="CDD" id="cd05006">
    <property type="entry name" value="SIS_GmhA"/>
    <property type="match status" value="1"/>
</dbReference>
<name>A0A2N4YQU4_KLEVA</name>
<dbReference type="PANTHER" id="PTHR30390">
    <property type="entry name" value="SEDOHEPTULOSE 7-PHOSPHATE ISOMERASE / DNAA INITIATOR-ASSOCIATING FACTOR FOR REPLICATION INITIATION"/>
    <property type="match status" value="1"/>
</dbReference>
<keyword evidence="2" id="KW-0413">Isomerase</keyword>
<reference evidence="2 3" key="1">
    <citation type="submission" date="2017-11" db="EMBL/GenBank/DDBJ databases">
        <authorList>
            <person name="Han C.G."/>
        </authorList>
    </citation>
    <scope>NUCLEOTIDE SEQUENCE [LARGE SCALE GENOMIC DNA]</scope>
    <source>
        <strain evidence="2 3">A8</strain>
    </source>
</reference>
<dbReference type="EMBL" id="PIDP01002024">
    <property type="protein sequence ID" value="PLM82994.1"/>
    <property type="molecule type" value="Genomic_DNA"/>
</dbReference>
<dbReference type="Pfam" id="PF13580">
    <property type="entry name" value="SIS_2"/>
    <property type="match status" value="1"/>
</dbReference>
<dbReference type="GO" id="GO:1901135">
    <property type="term" value="P:carbohydrate derivative metabolic process"/>
    <property type="evidence" value="ECO:0007669"/>
    <property type="project" value="InterPro"/>
</dbReference>
<gene>
    <name evidence="2" type="ORF">CWN47_33510</name>
</gene>
<organism evidence="2 3">
    <name type="scientific">Klebsiella variicola</name>
    <dbReference type="NCBI Taxonomy" id="244366"/>
    <lineage>
        <taxon>Bacteria</taxon>
        <taxon>Pseudomonadati</taxon>
        <taxon>Pseudomonadota</taxon>
        <taxon>Gammaproteobacteria</taxon>
        <taxon>Enterobacterales</taxon>
        <taxon>Enterobacteriaceae</taxon>
        <taxon>Klebsiella/Raoultella group</taxon>
        <taxon>Klebsiella</taxon>
        <taxon>Klebsiella pneumoniae complex</taxon>
    </lineage>
</organism>
<evidence type="ECO:0000259" key="1">
    <source>
        <dbReference type="PROSITE" id="PS51464"/>
    </source>
</evidence>
<evidence type="ECO:0000313" key="2">
    <source>
        <dbReference type="EMBL" id="PLM82994.1"/>
    </source>
</evidence>
<feature type="non-terminal residue" evidence="2">
    <location>
        <position position="110"/>
    </location>
</feature>
<sequence>MLDRIKACFTESIQTQIAAAEALPDAISRAAMTLVQSLLNGNKILCCGNGTSAANAQHFAASMINRFETERPGLPAIALNTDNVVLTAIANDRLHDEIYAKQVRALGHAG</sequence>
<evidence type="ECO:0000313" key="3">
    <source>
        <dbReference type="Proteomes" id="UP000234412"/>
    </source>
</evidence>
<reference evidence="2 3" key="2">
    <citation type="submission" date="2018-01" db="EMBL/GenBank/DDBJ databases">
        <title>Genomic study of Klebsiella pneumoniae.</title>
        <authorList>
            <person name="Yang Y."/>
            <person name="Bicalho R."/>
        </authorList>
    </citation>
    <scope>NUCLEOTIDE SEQUENCE [LARGE SCALE GENOMIC DNA]</scope>
    <source>
        <strain evidence="2 3">A8</strain>
    </source>
</reference>
<dbReference type="PANTHER" id="PTHR30390:SF6">
    <property type="entry name" value="DNAA INITIATOR-ASSOCIATING PROTEIN DIAA"/>
    <property type="match status" value="1"/>
</dbReference>
<dbReference type="Gene3D" id="3.40.50.10490">
    <property type="entry name" value="Glucose-6-phosphate isomerase like protein, domain 1"/>
    <property type="match status" value="1"/>
</dbReference>